<keyword evidence="4" id="KW-0564">Palmitate</keyword>
<evidence type="ECO:0000256" key="3">
    <source>
        <dbReference type="ARBA" id="ARBA00023136"/>
    </source>
</evidence>
<evidence type="ECO:0000313" key="9">
    <source>
        <dbReference type="Proteomes" id="UP000824141"/>
    </source>
</evidence>
<accession>A0A9D1K2I0</accession>
<dbReference type="Gene3D" id="3.40.190.10">
    <property type="entry name" value="Periplasmic binding protein-like II"/>
    <property type="match status" value="1"/>
</dbReference>
<evidence type="ECO:0000256" key="5">
    <source>
        <dbReference type="ARBA" id="ARBA00023288"/>
    </source>
</evidence>
<gene>
    <name evidence="8" type="ORF">IAD03_08990</name>
</gene>
<feature type="compositionally biased region" description="Polar residues" evidence="6">
    <location>
        <begin position="31"/>
        <end position="43"/>
    </location>
</feature>
<feature type="region of interest" description="Disordered" evidence="6">
    <location>
        <begin position="31"/>
        <end position="50"/>
    </location>
</feature>
<dbReference type="Proteomes" id="UP000824141">
    <property type="component" value="Unassembled WGS sequence"/>
</dbReference>
<dbReference type="PANTHER" id="PTHR43649">
    <property type="entry name" value="ARABINOSE-BINDING PROTEIN-RELATED"/>
    <property type="match status" value="1"/>
</dbReference>
<dbReference type="AlphaFoldDB" id="A0A9D1K2I0"/>
<evidence type="ECO:0000256" key="6">
    <source>
        <dbReference type="SAM" id="MobiDB-lite"/>
    </source>
</evidence>
<proteinExistence type="predicted"/>
<evidence type="ECO:0000256" key="7">
    <source>
        <dbReference type="SAM" id="SignalP"/>
    </source>
</evidence>
<keyword evidence="3" id="KW-0472">Membrane</keyword>
<protein>
    <submittedName>
        <fullName evidence="8">Extracellular solute-binding protein</fullName>
    </submittedName>
</protein>
<keyword evidence="2 7" id="KW-0732">Signal</keyword>
<sequence length="266" mass="29251">MKRKSVLTTMLACALLASCLTACANENTASTAESTANGSSAADTSGEGGDSGEIVKLTALFNKHSLTKDVNEMQWLTDLEADCNVDVEWQQISADWDQKKSAMFASGEIPDLLFNATADSDYIQHYGLFEDLKPWIEQYAPNLQAMFEEVPETEILCTTLEGKIFGTPKYQSVWPKTNGTIFINQTWLDNVNMEIPTTWEELKEVLIAFKEQDANGNGDPNDEIPMDFNGGFNSPYGLSQFLGSTGLQLSSNYPGGYFAEDGEVKN</sequence>
<reference evidence="8" key="1">
    <citation type="submission" date="2020-10" db="EMBL/GenBank/DDBJ databases">
        <authorList>
            <person name="Gilroy R."/>
        </authorList>
    </citation>
    <scope>NUCLEOTIDE SEQUENCE</scope>
    <source>
        <strain evidence="8">6086</strain>
    </source>
</reference>
<feature type="non-terminal residue" evidence="8">
    <location>
        <position position="266"/>
    </location>
</feature>
<evidence type="ECO:0000256" key="2">
    <source>
        <dbReference type="ARBA" id="ARBA00022729"/>
    </source>
</evidence>
<evidence type="ECO:0000313" key="8">
    <source>
        <dbReference type="EMBL" id="HIS79491.1"/>
    </source>
</evidence>
<dbReference type="InterPro" id="IPR050490">
    <property type="entry name" value="Bact_solute-bd_prot1"/>
</dbReference>
<feature type="signal peptide" evidence="7">
    <location>
        <begin position="1"/>
        <end position="24"/>
    </location>
</feature>
<reference evidence="8" key="2">
    <citation type="journal article" date="2021" name="PeerJ">
        <title>Extensive microbial diversity within the chicken gut microbiome revealed by metagenomics and culture.</title>
        <authorList>
            <person name="Gilroy R."/>
            <person name="Ravi A."/>
            <person name="Getino M."/>
            <person name="Pursley I."/>
            <person name="Horton D.L."/>
            <person name="Alikhan N.F."/>
            <person name="Baker D."/>
            <person name="Gharbi K."/>
            <person name="Hall N."/>
            <person name="Watson M."/>
            <person name="Adriaenssens E.M."/>
            <person name="Foster-Nyarko E."/>
            <person name="Jarju S."/>
            <person name="Secka A."/>
            <person name="Antonio M."/>
            <person name="Oren A."/>
            <person name="Chaudhuri R.R."/>
            <person name="La Ragione R."/>
            <person name="Hildebrand F."/>
            <person name="Pallen M.J."/>
        </authorList>
    </citation>
    <scope>NUCLEOTIDE SEQUENCE</scope>
    <source>
        <strain evidence="8">6086</strain>
    </source>
</reference>
<evidence type="ECO:0000256" key="4">
    <source>
        <dbReference type="ARBA" id="ARBA00023139"/>
    </source>
</evidence>
<dbReference type="SUPFAM" id="SSF53850">
    <property type="entry name" value="Periplasmic binding protein-like II"/>
    <property type="match status" value="1"/>
</dbReference>
<dbReference type="PANTHER" id="PTHR43649:SF33">
    <property type="entry name" value="POLYGALACTURONAN_RHAMNOGALACTURONAN-BINDING PROTEIN YTCQ"/>
    <property type="match status" value="1"/>
</dbReference>
<comment type="caution">
    <text evidence="8">The sequence shown here is derived from an EMBL/GenBank/DDBJ whole genome shotgun (WGS) entry which is preliminary data.</text>
</comment>
<dbReference type="Pfam" id="PF01547">
    <property type="entry name" value="SBP_bac_1"/>
    <property type="match status" value="1"/>
</dbReference>
<organism evidence="8 9">
    <name type="scientific">Candidatus Caccousia stercoris</name>
    <dbReference type="NCBI Taxonomy" id="2840723"/>
    <lineage>
        <taxon>Bacteria</taxon>
        <taxon>Bacillati</taxon>
        <taxon>Bacillota</taxon>
        <taxon>Clostridia</taxon>
        <taxon>Eubacteriales</taxon>
        <taxon>Oscillospiraceae</taxon>
        <taxon>Oscillospiraceae incertae sedis</taxon>
        <taxon>Candidatus Caccousia</taxon>
    </lineage>
</organism>
<keyword evidence="1" id="KW-1003">Cell membrane</keyword>
<dbReference type="EMBL" id="DVJM01000191">
    <property type="protein sequence ID" value="HIS79491.1"/>
    <property type="molecule type" value="Genomic_DNA"/>
</dbReference>
<feature type="chain" id="PRO_5038909312" evidence="7">
    <location>
        <begin position="25"/>
        <end position="266"/>
    </location>
</feature>
<name>A0A9D1K2I0_9FIRM</name>
<evidence type="ECO:0000256" key="1">
    <source>
        <dbReference type="ARBA" id="ARBA00022475"/>
    </source>
</evidence>
<dbReference type="PROSITE" id="PS51257">
    <property type="entry name" value="PROKAR_LIPOPROTEIN"/>
    <property type="match status" value="1"/>
</dbReference>
<keyword evidence="5" id="KW-0449">Lipoprotein</keyword>
<dbReference type="InterPro" id="IPR006059">
    <property type="entry name" value="SBP"/>
</dbReference>